<name>A0A378XCX0_9BURK</name>
<dbReference type="Proteomes" id="UP000254603">
    <property type="component" value="Unassembled WGS sequence"/>
</dbReference>
<gene>
    <name evidence="1" type="ORF">I6G29_01360</name>
    <name evidence="2" type="ORF">NCTC11997_00315</name>
</gene>
<evidence type="ECO:0000313" key="2">
    <source>
        <dbReference type="EMBL" id="SUA50663.1"/>
    </source>
</evidence>
<evidence type="ECO:0000313" key="1">
    <source>
        <dbReference type="EMBL" id="QPT40305.1"/>
    </source>
</evidence>
<proteinExistence type="predicted"/>
<accession>A0A378XCX0</accession>
<reference evidence="1 4" key="2">
    <citation type="submission" date="2020-12" db="EMBL/GenBank/DDBJ databases">
        <title>FDA dAtabase for Regulatory Grade micrObial Sequences (FDA-ARGOS): Supporting development and validation of Infectious Disease Dx tests.</title>
        <authorList>
            <person name="Sproer C."/>
            <person name="Gronow S."/>
            <person name="Severitt S."/>
            <person name="Schroder I."/>
            <person name="Tallon L."/>
            <person name="Sadzewicz L."/>
            <person name="Zhao X."/>
            <person name="Boylan J."/>
            <person name="Ott S."/>
            <person name="Bowen H."/>
            <person name="Vavikolanu K."/>
            <person name="Mehta A."/>
            <person name="Aluvathingal J."/>
            <person name="Nadendla S."/>
            <person name="Lowell S."/>
            <person name="Myers T."/>
            <person name="Yan Y."/>
            <person name="Sichtig H."/>
        </authorList>
    </citation>
    <scope>NUCLEOTIDE SEQUENCE [LARGE SCALE GENOMIC DNA]</scope>
    <source>
        <strain evidence="1 4">FDAARGOS_872</strain>
    </source>
</reference>
<keyword evidence="4" id="KW-1185">Reference proteome</keyword>
<dbReference type="RefSeq" id="WP_147279421.1">
    <property type="nucleotide sequence ID" value="NZ_CP065725.1"/>
</dbReference>
<evidence type="ECO:0000313" key="4">
    <source>
        <dbReference type="Proteomes" id="UP000594903"/>
    </source>
</evidence>
<sequence>MTMTYRVYFYAEQVFLAQTKAILEQDDKAKEHGGAAICFLACAAAIEAVANNLLSKTIGFRHYDELRITSKIERL</sequence>
<dbReference type="EMBL" id="CP065725">
    <property type="protein sequence ID" value="QPT40305.1"/>
    <property type="molecule type" value="Genomic_DNA"/>
</dbReference>
<evidence type="ECO:0000313" key="3">
    <source>
        <dbReference type="Proteomes" id="UP000254603"/>
    </source>
</evidence>
<dbReference type="AlphaFoldDB" id="A0A378XCX0"/>
<dbReference type="Proteomes" id="UP000594903">
    <property type="component" value="Chromosome"/>
</dbReference>
<dbReference type="EMBL" id="UGSB01000001">
    <property type="protein sequence ID" value="SUA50663.1"/>
    <property type="molecule type" value="Genomic_DNA"/>
</dbReference>
<organism evidence="2 3">
    <name type="scientific">Oligella ureolytica</name>
    <dbReference type="NCBI Taxonomy" id="90244"/>
    <lineage>
        <taxon>Bacteria</taxon>
        <taxon>Pseudomonadati</taxon>
        <taxon>Pseudomonadota</taxon>
        <taxon>Betaproteobacteria</taxon>
        <taxon>Burkholderiales</taxon>
        <taxon>Alcaligenaceae</taxon>
        <taxon>Oligella</taxon>
    </lineage>
</organism>
<reference evidence="2 3" key="1">
    <citation type="submission" date="2018-06" db="EMBL/GenBank/DDBJ databases">
        <authorList>
            <consortium name="Pathogen Informatics"/>
            <person name="Doyle S."/>
        </authorList>
    </citation>
    <scope>NUCLEOTIDE SEQUENCE [LARGE SCALE GENOMIC DNA]</scope>
    <source>
        <strain evidence="2 3">NCTC11997</strain>
    </source>
</reference>
<protein>
    <submittedName>
        <fullName evidence="2">Uncharacterized protein</fullName>
    </submittedName>
</protein>